<keyword evidence="1" id="KW-1133">Transmembrane helix</keyword>
<gene>
    <name evidence="2" type="ORF">B7R54_05285</name>
</gene>
<evidence type="ECO:0000256" key="1">
    <source>
        <dbReference type="SAM" id="Phobius"/>
    </source>
</evidence>
<name>A0A3E0VFJ3_9MICO</name>
<evidence type="ECO:0000313" key="2">
    <source>
        <dbReference type="EMBL" id="RFA08704.1"/>
    </source>
</evidence>
<keyword evidence="1" id="KW-0472">Membrane</keyword>
<dbReference type="AlphaFoldDB" id="A0A3E0VFJ3"/>
<accession>A0A3E0VFJ3</accession>
<evidence type="ECO:0008006" key="4">
    <source>
        <dbReference type="Google" id="ProtNLM"/>
    </source>
</evidence>
<keyword evidence="3" id="KW-1185">Reference proteome</keyword>
<dbReference type="EMBL" id="NBWZ01000001">
    <property type="protein sequence ID" value="RFA08704.1"/>
    <property type="molecule type" value="Genomic_DNA"/>
</dbReference>
<protein>
    <recommendedName>
        <fullName evidence="4">SHOCT domain-containing protein</fullName>
    </recommendedName>
</protein>
<dbReference type="RefSeq" id="WP_116414110.1">
    <property type="nucleotide sequence ID" value="NZ_NBWZ01000001.1"/>
</dbReference>
<evidence type="ECO:0000313" key="3">
    <source>
        <dbReference type="Proteomes" id="UP000256486"/>
    </source>
</evidence>
<comment type="caution">
    <text evidence="2">The sequence shown here is derived from an EMBL/GenBank/DDBJ whole genome shotgun (WGS) entry which is preliminary data.</text>
</comment>
<reference evidence="2 3" key="1">
    <citation type="submission" date="2017-04" db="EMBL/GenBank/DDBJ databases">
        <title>Comparative genome analysis of Subtercola boreus.</title>
        <authorList>
            <person name="Cho Y.-J."/>
            <person name="Cho A."/>
            <person name="Kim O.-S."/>
            <person name="Lee J.-I."/>
        </authorList>
    </citation>
    <scope>NUCLEOTIDE SEQUENCE [LARGE SCALE GENOMIC DNA]</scope>
    <source>
        <strain evidence="2 3">K300</strain>
    </source>
</reference>
<dbReference type="OrthoDB" id="4955106at2"/>
<organism evidence="2 3">
    <name type="scientific">Subtercola boreus</name>
    <dbReference type="NCBI Taxonomy" id="120213"/>
    <lineage>
        <taxon>Bacteria</taxon>
        <taxon>Bacillati</taxon>
        <taxon>Actinomycetota</taxon>
        <taxon>Actinomycetes</taxon>
        <taxon>Micrococcales</taxon>
        <taxon>Microbacteriaceae</taxon>
        <taxon>Subtercola</taxon>
    </lineage>
</organism>
<proteinExistence type="predicted"/>
<sequence>MPTTSTATSIFPIIFVAACVVVGLGFVITIALMIRNAHRIRHAGHDPFTLQADLATRALESDLLSPSKTTEQRLQELDDLHRRRVISPEEYVRAREQALSGR</sequence>
<keyword evidence="1" id="KW-0812">Transmembrane</keyword>
<dbReference type="Proteomes" id="UP000256486">
    <property type="component" value="Unassembled WGS sequence"/>
</dbReference>
<feature type="transmembrane region" description="Helical" evidence="1">
    <location>
        <begin position="12"/>
        <end position="34"/>
    </location>
</feature>